<dbReference type="Proteomes" id="UP001472677">
    <property type="component" value="Unassembled WGS sequence"/>
</dbReference>
<sequence length="204" mass="24099">MTRPYSVKILYEFSFFSRLILVLRLCECRFWPSSGRSFVPVCCHTSIDWYGVQGRVKLGSIIQNTQVWVSRLAMVCMLSSDDGSVALFSLGFGSGVKSEDGAIVGSWIFHLGIDQLWLNWRMWIGVEEDFEDGTEWQRELHWERELETRKYLRWKTMELDIKNKLILVEEWWSEENGRWSTVGIQIWVFCVGGSWPEKMHTWKR</sequence>
<evidence type="ECO:0000313" key="1">
    <source>
        <dbReference type="EMBL" id="KAK8553700.1"/>
    </source>
</evidence>
<dbReference type="EMBL" id="JBBPBM010000019">
    <property type="protein sequence ID" value="KAK8553700.1"/>
    <property type="molecule type" value="Genomic_DNA"/>
</dbReference>
<name>A0ABR2E787_9ROSI</name>
<accession>A0ABR2E787</accession>
<reference evidence="1 2" key="1">
    <citation type="journal article" date="2024" name="G3 (Bethesda)">
        <title>Genome assembly of Hibiscus sabdariffa L. provides insights into metabolisms of medicinal natural products.</title>
        <authorList>
            <person name="Kim T."/>
        </authorList>
    </citation>
    <scope>NUCLEOTIDE SEQUENCE [LARGE SCALE GENOMIC DNA]</scope>
    <source>
        <strain evidence="1">TK-2024</strain>
        <tissue evidence="1">Old leaves</tissue>
    </source>
</reference>
<protein>
    <submittedName>
        <fullName evidence="1">Uncharacterized protein</fullName>
    </submittedName>
</protein>
<gene>
    <name evidence="1" type="ORF">V6N12_030684</name>
</gene>
<organism evidence="1 2">
    <name type="scientific">Hibiscus sabdariffa</name>
    <name type="common">roselle</name>
    <dbReference type="NCBI Taxonomy" id="183260"/>
    <lineage>
        <taxon>Eukaryota</taxon>
        <taxon>Viridiplantae</taxon>
        <taxon>Streptophyta</taxon>
        <taxon>Embryophyta</taxon>
        <taxon>Tracheophyta</taxon>
        <taxon>Spermatophyta</taxon>
        <taxon>Magnoliopsida</taxon>
        <taxon>eudicotyledons</taxon>
        <taxon>Gunneridae</taxon>
        <taxon>Pentapetalae</taxon>
        <taxon>rosids</taxon>
        <taxon>malvids</taxon>
        <taxon>Malvales</taxon>
        <taxon>Malvaceae</taxon>
        <taxon>Malvoideae</taxon>
        <taxon>Hibiscus</taxon>
    </lineage>
</organism>
<proteinExistence type="predicted"/>
<evidence type="ECO:0000313" key="2">
    <source>
        <dbReference type="Proteomes" id="UP001472677"/>
    </source>
</evidence>
<keyword evidence="2" id="KW-1185">Reference proteome</keyword>
<comment type="caution">
    <text evidence="1">The sequence shown here is derived from an EMBL/GenBank/DDBJ whole genome shotgun (WGS) entry which is preliminary data.</text>
</comment>